<dbReference type="GeneID" id="36622978"/>
<sequence length="183" mass="20146">FSFTGSWLLTRRLSSPISSATTLQWHALTRTTIRNSLVLPVHFHAGPHPIPSIESNLFSIYFNSSCLSLLQYHFSPNIQTLATRQTPPQNRQLISNDALSVSSTVGNFWAPCSSKATISRFFKVPTRAAVSLPVLAHIDPLRSNQGHAILVGEILRRRSANLHNARAHANSTCGMFFLLVDGG</sequence>
<gene>
    <name evidence="1" type="ORF">M431DRAFT_340210</name>
</gene>
<dbReference type="RefSeq" id="XP_024777089.1">
    <property type="nucleotide sequence ID" value="XM_024914412.1"/>
</dbReference>
<dbReference type="Proteomes" id="UP000241690">
    <property type="component" value="Unassembled WGS sequence"/>
</dbReference>
<reference evidence="1 2" key="1">
    <citation type="submission" date="2016-07" db="EMBL/GenBank/DDBJ databases">
        <title>Multiple horizontal gene transfer events from other fungi enriched the ability of initially mycotrophic Trichoderma (Ascomycota) to feed on dead plant biomass.</title>
        <authorList>
            <consortium name="DOE Joint Genome Institute"/>
            <person name="Aerts A."/>
            <person name="Atanasova L."/>
            <person name="Chenthamara K."/>
            <person name="Zhang J."/>
            <person name="Grujic M."/>
            <person name="Henrissat B."/>
            <person name="Kuo A."/>
            <person name="Salamov A."/>
            <person name="Lipzen A."/>
            <person name="Labutti K."/>
            <person name="Barry K."/>
            <person name="Miao Y."/>
            <person name="Rahimi M.J."/>
            <person name="Shen Q."/>
            <person name="Grigoriev I.V."/>
            <person name="Kubicek C.P."/>
            <person name="Druzhinina I.S."/>
        </authorList>
    </citation>
    <scope>NUCLEOTIDE SEQUENCE [LARGE SCALE GENOMIC DNA]</scope>
    <source>
        <strain evidence="1 2">CBS 226.95</strain>
    </source>
</reference>
<organism evidence="1 2">
    <name type="scientific">Trichoderma harzianum CBS 226.95</name>
    <dbReference type="NCBI Taxonomy" id="983964"/>
    <lineage>
        <taxon>Eukaryota</taxon>
        <taxon>Fungi</taxon>
        <taxon>Dikarya</taxon>
        <taxon>Ascomycota</taxon>
        <taxon>Pezizomycotina</taxon>
        <taxon>Sordariomycetes</taxon>
        <taxon>Hypocreomycetidae</taxon>
        <taxon>Hypocreales</taxon>
        <taxon>Hypocreaceae</taxon>
        <taxon>Trichoderma</taxon>
    </lineage>
</organism>
<dbReference type="EMBL" id="KZ679677">
    <property type="protein sequence ID" value="PTB57412.1"/>
    <property type="molecule type" value="Genomic_DNA"/>
</dbReference>
<evidence type="ECO:0000313" key="2">
    <source>
        <dbReference type="Proteomes" id="UP000241690"/>
    </source>
</evidence>
<protein>
    <submittedName>
        <fullName evidence="1">Uncharacterized protein</fullName>
    </submittedName>
</protein>
<evidence type="ECO:0000313" key="1">
    <source>
        <dbReference type="EMBL" id="PTB57412.1"/>
    </source>
</evidence>
<keyword evidence="2" id="KW-1185">Reference proteome</keyword>
<proteinExistence type="predicted"/>
<accession>A0A2T4AK51</accession>
<dbReference type="AlphaFoldDB" id="A0A2T4AK51"/>
<feature type="non-terminal residue" evidence="1">
    <location>
        <position position="1"/>
    </location>
</feature>
<name>A0A2T4AK51_TRIHA</name>